<evidence type="ECO:0000313" key="5">
    <source>
        <dbReference type="EMBL" id="BDT99685.1"/>
    </source>
</evidence>
<reference evidence="5 6" key="1">
    <citation type="submission" date="2022-11" db="EMBL/GenBank/DDBJ databases">
        <title>Genome Sequencing of Nocardia sp. ON39_IFM12276 and assembly.</title>
        <authorList>
            <person name="Shimojima M."/>
            <person name="Toyokawa M."/>
            <person name="Uesaka K."/>
        </authorList>
    </citation>
    <scope>NUCLEOTIDE SEQUENCE [LARGE SCALE GENOMIC DNA]</scope>
    <source>
        <strain evidence="5 6">IFM 12276</strain>
    </source>
</reference>
<dbReference type="CDD" id="cd02440">
    <property type="entry name" value="AdoMet_MTases"/>
    <property type="match status" value="1"/>
</dbReference>
<accession>A0ABN6U363</accession>
<evidence type="ECO:0000256" key="2">
    <source>
        <dbReference type="ARBA" id="ARBA00022679"/>
    </source>
</evidence>
<keyword evidence="3" id="KW-0949">S-adenosyl-L-methionine</keyword>
<sequence>MRDDPYWNHNTHYHPWLLKQVPPSARTALDIGCGDGLLARKLARRGLTVTGIDVDAEPFAQAPVTAGVSLDQADFLDYTGSFDVVTIVATLHHVPLREGITALRRLVAPGGVLAVVGLWNMTLRRDYHYLPLVPVIRMTDLLHRSGEPSVQLRDPIDGYAEIRSTVADLLPGARIRRRLMWRYTLLWRKPA</sequence>
<dbReference type="RefSeq" id="WP_281879849.1">
    <property type="nucleotide sequence ID" value="NZ_AP026978.1"/>
</dbReference>
<name>A0ABN6U363_9NOCA</name>
<protein>
    <submittedName>
        <fullName evidence="5">Methyltransferase</fullName>
    </submittedName>
</protein>
<keyword evidence="6" id="KW-1185">Reference proteome</keyword>
<dbReference type="GO" id="GO:0008168">
    <property type="term" value="F:methyltransferase activity"/>
    <property type="evidence" value="ECO:0007669"/>
    <property type="project" value="UniProtKB-KW"/>
</dbReference>
<dbReference type="PANTHER" id="PTHR43464">
    <property type="entry name" value="METHYLTRANSFERASE"/>
    <property type="match status" value="1"/>
</dbReference>
<dbReference type="PANTHER" id="PTHR43464:SF19">
    <property type="entry name" value="UBIQUINONE BIOSYNTHESIS O-METHYLTRANSFERASE, MITOCHONDRIAL"/>
    <property type="match status" value="1"/>
</dbReference>
<dbReference type="InterPro" id="IPR029063">
    <property type="entry name" value="SAM-dependent_MTases_sf"/>
</dbReference>
<evidence type="ECO:0000256" key="1">
    <source>
        <dbReference type="ARBA" id="ARBA00022603"/>
    </source>
</evidence>
<evidence type="ECO:0000313" key="6">
    <source>
        <dbReference type="Proteomes" id="UP001317870"/>
    </source>
</evidence>
<dbReference type="Pfam" id="PF08241">
    <property type="entry name" value="Methyltransf_11"/>
    <property type="match status" value="1"/>
</dbReference>
<dbReference type="Gene3D" id="3.40.50.150">
    <property type="entry name" value="Vaccinia Virus protein VP39"/>
    <property type="match status" value="1"/>
</dbReference>
<dbReference type="GO" id="GO:0032259">
    <property type="term" value="P:methylation"/>
    <property type="evidence" value="ECO:0007669"/>
    <property type="project" value="UniProtKB-KW"/>
</dbReference>
<keyword evidence="2" id="KW-0808">Transferase</keyword>
<gene>
    <name evidence="5" type="ORF">IFM12276_27140</name>
</gene>
<keyword evidence="1 5" id="KW-0489">Methyltransferase</keyword>
<organism evidence="5 6">
    <name type="scientific">Nocardia sputorum</name>
    <dbReference type="NCBI Taxonomy" id="2984338"/>
    <lineage>
        <taxon>Bacteria</taxon>
        <taxon>Bacillati</taxon>
        <taxon>Actinomycetota</taxon>
        <taxon>Actinomycetes</taxon>
        <taxon>Mycobacteriales</taxon>
        <taxon>Nocardiaceae</taxon>
        <taxon>Nocardia</taxon>
    </lineage>
</organism>
<evidence type="ECO:0000259" key="4">
    <source>
        <dbReference type="Pfam" id="PF08241"/>
    </source>
</evidence>
<evidence type="ECO:0000256" key="3">
    <source>
        <dbReference type="ARBA" id="ARBA00022691"/>
    </source>
</evidence>
<dbReference type="InterPro" id="IPR013216">
    <property type="entry name" value="Methyltransf_11"/>
</dbReference>
<dbReference type="Proteomes" id="UP001317870">
    <property type="component" value="Chromosome"/>
</dbReference>
<feature type="domain" description="Methyltransferase type 11" evidence="4">
    <location>
        <begin position="29"/>
        <end position="114"/>
    </location>
</feature>
<dbReference type="SUPFAM" id="SSF53335">
    <property type="entry name" value="S-adenosyl-L-methionine-dependent methyltransferases"/>
    <property type="match status" value="1"/>
</dbReference>
<proteinExistence type="predicted"/>
<dbReference type="EMBL" id="AP026978">
    <property type="protein sequence ID" value="BDT99685.1"/>
    <property type="molecule type" value="Genomic_DNA"/>
</dbReference>